<dbReference type="EMBL" id="UFQT01000320">
    <property type="protein sequence ID" value="SSX23207.1"/>
    <property type="molecule type" value="Genomic_DNA"/>
</dbReference>
<protein>
    <recommendedName>
        <fullName evidence="10">Lipid scramblase CLPTM1L</fullName>
    </recommendedName>
    <alternativeName>
        <fullName evidence="12">Cisplatin resistance-related protein 9</fullName>
    </alternativeName>
    <alternativeName>
        <fullName evidence="11">Cleft lip and palate transmembrane protein 1-like protein</fullName>
    </alternativeName>
</protein>
<dbReference type="GO" id="GO:0016020">
    <property type="term" value="C:membrane"/>
    <property type="evidence" value="ECO:0007669"/>
    <property type="project" value="UniProtKB-SubCell"/>
</dbReference>
<evidence type="ECO:0000256" key="8">
    <source>
        <dbReference type="ARBA" id="ARBA00035895"/>
    </source>
</evidence>
<evidence type="ECO:0000256" key="6">
    <source>
        <dbReference type="ARBA" id="ARBA00024615"/>
    </source>
</evidence>
<comment type="catalytic activity">
    <reaction evidence="14">
        <text>a 6-(alpha-D-glucosaminyl)-1-(1,2-diacyl-sn-glycero-3-phospho)-1D-myo-inositol(in) = a 6-(alpha-D-glucosaminyl)-1-(1,2-diacyl-sn-glycero-3-phospho)-1D-myo-inositol(out)</text>
        <dbReference type="Rhea" id="RHEA:71491"/>
        <dbReference type="ChEBI" id="CHEBI:57997"/>
    </reaction>
</comment>
<comment type="function">
    <text evidence="13">Scramblase that mediates the translocation of glucosaminylphosphatidylinositol (alpha-D-GlcN-(1-6)-(1,2-diacyl-sn-glycero-3-phospho)-1D-myo-inositol, GlcN-PI) across the endoplasmic reticulum (ER) membrane, from the cytosolic leaflet to the luminal leaflet of the ER membrane, where it participates in the biosynthesis of glycosylphosphatidylinositol (GPI). GPI is a lipid glycoconjugate involved in post-translational modification of proteins. Can also translocate 1,2-diacyl-sn-glycero-3-phospho-(1D-myo-inositol) (phosphatidylinositol or PI), as well as several other phospholipids (1,2-diacyl-sn-glycero-3-phosphocholine, 1,2-diacyl-sn-glycero-3-phosphoethanolamine), and N-acetylglucosaminylphosphatidylinositol (GlcNAc-PI) in vitro.</text>
</comment>
<evidence type="ECO:0000256" key="4">
    <source>
        <dbReference type="ARBA" id="ARBA00022989"/>
    </source>
</evidence>
<comment type="catalytic activity">
    <reaction evidence="9">
        <text>6-(alpha-D-glucosaminyl)-(1-octadecanoyl,2-(9Z)-octadecenoyl-sn-glycero-3-phospho)-1D-myo-inositol(in) = 6-(alpha-D-glucosaminyl)-(1-octadecanoyl,2-(9Z)-octadecenoyl-sn-glycero-3-phospho)-1D-myo-inositol(out)</text>
        <dbReference type="Rhea" id="RHEA:71495"/>
        <dbReference type="ChEBI" id="CHEBI:190691"/>
    </reaction>
</comment>
<keyword evidence="3 15" id="KW-0812">Transmembrane</keyword>
<comment type="catalytic activity">
    <reaction evidence="6">
        <text>a 1,2-diacyl-sn-glycero-3-phosphoethanolamine(in) = a 1,2-diacyl-sn-glycero-3-phosphoethanolamine(out)</text>
        <dbReference type="Rhea" id="RHEA:38895"/>
        <dbReference type="ChEBI" id="CHEBI:64612"/>
    </reaction>
</comment>
<comment type="catalytic activity">
    <reaction evidence="8">
        <text>a 1,2-diacyl-sn-glycero-3-phospho-(1D-myo-inositol)(in) = a 1,2-diacyl-sn-glycero-3-phospho-(1D-myo-inositol)(out)</text>
        <dbReference type="Rhea" id="RHEA:38691"/>
        <dbReference type="ChEBI" id="CHEBI:57880"/>
    </reaction>
</comment>
<dbReference type="PANTHER" id="PTHR21347">
    <property type="entry name" value="CLEFT LIP AND PALATE ASSOCIATED TRANSMEMBRANE PROTEIN-RELATED"/>
    <property type="match status" value="1"/>
</dbReference>
<evidence type="ECO:0000256" key="10">
    <source>
        <dbReference type="ARBA" id="ARBA00040905"/>
    </source>
</evidence>
<dbReference type="Pfam" id="PF05602">
    <property type="entry name" value="CLPTM1"/>
    <property type="match status" value="1"/>
</dbReference>
<organism evidence="17">
    <name type="scientific">Culicoides sonorensis</name>
    <name type="common">Biting midge</name>
    <dbReference type="NCBI Taxonomy" id="179676"/>
    <lineage>
        <taxon>Eukaryota</taxon>
        <taxon>Metazoa</taxon>
        <taxon>Ecdysozoa</taxon>
        <taxon>Arthropoda</taxon>
        <taxon>Hexapoda</taxon>
        <taxon>Insecta</taxon>
        <taxon>Pterygota</taxon>
        <taxon>Neoptera</taxon>
        <taxon>Endopterygota</taxon>
        <taxon>Diptera</taxon>
        <taxon>Nematocera</taxon>
        <taxon>Chironomoidea</taxon>
        <taxon>Ceratopogonidae</taxon>
        <taxon>Ceratopogoninae</taxon>
        <taxon>Culicoides</taxon>
        <taxon>Monoculicoides</taxon>
    </lineage>
</organism>
<keyword evidence="4 15" id="KW-1133">Transmembrane helix</keyword>
<evidence type="ECO:0000256" key="1">
    <source>
        <dbReference type="ARBA" id="ARBA00004141"/>
    </source>
</evidence>
<keyword evidence="5 15" id="KW-0472">Membrane</keyword>
<sequence>MQIPSLSMVLSGVFLAYMAHSIYTLAQLFKSPTCSSTPCYTSFLANNPKLQLLLFTSTTNNPIASEVTNVLTVKNFNYMEPFQRNVDIDIPLKTRRNSTLFLHAVLALDDGKDLDWRQLKRDGPTVLQRIALTTYMIPRAATFNLLSDTETPSNNKKPTIKNVKPVTHITKKAHITILTDLISMSQEDIPPEMAQLIRVSYKKEFLPIIQNDFLRTRLADFEEVTKNTTKITLDFNYAPIGFGRLRLILHVEHAMRSLATMGFTEKDVDEVKGIFSDTNVYLLCGTVLIASVHMLFDFLSFKNDVIFWKRKKTYAGLSVRTTLWRAFSQIVVFLYLLDENTSLLVLVPAGIGTLIELWKSKKILKLNVSLKGITRKSDENETEKQKKAESYTREVDKQAMKYLSYLLYPLCIGGAVYSLIYQPHKSWYSWTINSLVNGVYAFGFLFMLPQLFINYKLKSVAALPWRAFMYKAFNTFIDDIFAFIITMPTAHRVACFRDDIVFLIYLYQRWLYPVDKNRIDEGTTIAEADEDDSCEKLIEDDSKSKKEN</sequence>
<evidence type="ECO:0000256" key="12">
    <source>
        <dbReference type="ARBA" id="ARBA00043155"/>
    </source>
</evidence>
<dbReference type="VEuPathDB" id="VectorBase:CSON008500"/>
<evidence type="ECO:0000256" key="13">
    <source>
        <dbReference type="ARBA" id="ARBA00045827"/>
    </source>
</evidence>
<reference evidence="16" key="1">
    <citation type="submission" date="2018-04" db="EMBL/GenBank/DDBJ databases">
        <authorList>
            <person name="Go L.Y."/>
            <person name="Mitchell J.A."/>
        </authorList>
    </citation>
    <scope>NUCLEOTIDE SEQUENCE</scope>
    <source>
        <tissue evidence="16">Whole organism</tissue>
    </source>
</reference>
<evidence type="ECO:0000256" key="11">
    <source>
        <dbReference type="ARBA" id="ARBA00042320"/>
    </source>
</evidence>
<accession>A0A336M480</accession>
<dbReference type="GO" id="GO:0012505">
    <property type="term" value="C:endomembrane system"/>
    <property type="evidence" value="ECO:0007669"/>
    <property type="project" value="TreeGrafter"/>
</dbReference>
<feature type="transmembrane region" description="Helical" evidence="15">
    <location>
        <begin position="280"/>
        <end position="301"/>
    </location>
</feature>
<evidence type="ECO:0000313" key="16">
    <source>
        <dbReference type="EMBL" id="SSX02839.1"/>
    </source>
</evidence>
<feature type="transmembrane region" description="Helical" evidence="15">
    <location>
        <begin position="427"/>
        <end position="448"/>
    </location>
</feature>
<proteinExistence type="inferred from homology"/>
<reference evidence="17" key="2">
    <citation type="submission" date="2018-07" db="EMBL/GenBank/DDBJ databases">
        <authorList>
            <person name="Quirk P.G."/>
            <person name="Krulwich T.A."/>
        </authorList>
    </citation>
    <scope>NUCLEOTIDE SEQUENCE</scope>
</reference>
<evidence type="ECO:0000256" key="2">
    <source>
        <dbReference type="ARBA" id="ARBA00009310"/>
    </source>
</evidence>
<name>A0A336M480_CULSO</name>
<dbReference type="InterPro" id="IPR008429">
    <property type="entry name" value="CLPTM1"/>
</dbReference>
<comment type="subcellular location">
    <subcellularLocation>
        <location evidence="1">Membrane</location>
        <topology evidence="1">Multi-pass membrane protein</topology>
    </subcellularLocation>
</comment>
<evidence type="ECO:0000256" key="3">
    <source>
        <dbReference type="ARBA" id="ARBA00022692"/>
    </source>
</evidence>
<feature type="transmembrane region" description="Helical" evidence="15">
    <location>
        <begin position="402"/>
        <end position="421"/>
    </location>
</feature>
<comment type="catalytic activity">
    <reaction evidence="7">
        <text>a 1,2-diacyl-sn-glycero-3-phosphocholine(in) = a 1,2-diacyl-sn-glycero-3-phosphocholine(out)</text>
        <dbReference type="Rhea" id="RHEA:38571"/>
        <dbReference type="ChEBI" id="CHEBI:57643"/>
    </reaction>
</comment>
<comment type="similarity">
    <text evidence="2">Belongs to the CLPTM1 family.</text>
</comment>
<evidence type="ECO:0000256" key="14">
    <source>
        <dbReference type="ARBA" id="ARBA00093208"/>
    </source>
</evidence>
<evidence type="ECO:0000313" key="17">
    <source>
        <dbReference type="EMBL" id="SSX23207.1"/>
    </source>
</evidence>
<evidence type="ECO:0000256" key="15">
    <source>
        <dbReference type="SAM" id="Phobius"/>
    </source>
</evidence>
<dbReference type="OMA" id="TTMWRAF"/>
<dbReference type="PANTHER" id="PTHR21347:SF0">
    <property type="entry name" value="LIPID SCRAMBLASE CLPTM1L"/>
    <property type="match status" value="1"/>
</dbReference>
<dbReference type="EMBL" id="UFQS01000320">
    <property type="protein sequence ID" value="SSX02839.1"/>
    <property type="molecule type" value="Genomic_DNA"/>
</dbReference>
<dbReference type="AlphaFoldDB" id="A0A336M480"/>
<gene>
    <name evidence="17" type="primary">CSON008500</name>
</gene>
<evidence type="ECO:0000256" key="9">
    <source>
        <dbReference type="ARBA" id="ARBA00036810"/>
    </source>
</evidence>
<evidence type="ECO:0000256" key="7">
    <source>
        <dbReference type="ARBA" id="ARBA00024631"/>
    </source>
</evidence>
<evidence type="ECO:0000256" key="5">
    <source>
        <dbReference type="ARBA" id="ARBA00023136"/>
    </source>
</evidence>